<reference evidence="1 2" key="1">
    <citation type="submission" date="2020-02" db="EMBL/GenBank/DDBJ databases">
        <authorList>
            <person name="Li G."/>
        </authorList>
    </citation>
    <scope>NUCLEOTIDE SEQUENCE [LARGE SCALE GENOMIC DNA]</scope>
    <source>
        <strain evidence="1 2">DSM 102029</strain>
        <plasmid evidence="2">plgm</plasmid>
    </source>
</reference>
<dbReference type="EMBL" id="CP048631">
    <property type="protein sequence ID" value="QIB36464.1"/>
    <property type="molecule type" value="Genomic_DNA"/>
</dbReference>
<geneLocation type="plasmid" evidence="2">
    <name>plgm</name>
</geneLocation>
<dbReference type="Proteomes" id="UP000464751">
    <property type="component" value="Plasmid pLGM"/>
</dbReference>
<evidence type="ECO:0000313" key="2">
    <source>
        <dbReference type="Proteomes" id="UP000464751"/>
    </source>
</evidence>
<keyword evidence="1" id="KW-0614">Plasmid</keyword>
<dbReference type="AlphaFoldDB" id="A0A6P1YY45"/>
<gene>
    <name evidence="1" type="ORF">G3A50_21790</name>
</gene>
<proteinExistence type="predicted"/>
<sequence length="318" mass="33952">MIPAANRALPAVPSLPAVPGWAQPRGRVSSDVEAAFIAGAALNSLDNLVRIAPLWAGAWRQRLALKCAATAVSIVGRTEDEAALRDAWYLRPVNGDPGPAGRVFEAWKRLASRSPGIDSASLKSTVGWMGIHGGDELEPLMERVAALGRSSEPAPIAAAAMVIEVMAIRPDAELLGWWLADQVVALKLRWPLPVPLLVSQARSSAFREEGGRSRRIRPGEEGFERGVCVALAQAAAEACRLAADIAPRAARLEGAVPKLRAKGAGEAIRLLLDEDAVPGTLQTAHLTRWGARRLFERLVALDAVRELSGRSAFKLYGL</sequence>
<evidence type="ECO:0000313" key="1">
    <source>
        <dbReference type="EMBL" id="QIB36464.1"/>
    </source>
</evidence>
<dbReference type="RefSeq" id="WP_163078127.1">
    <property type="nucleotide sequence ID" value="NZ_CP048631.1"/>
</dbReference>
<dbReference type="InterPro" id="IPR009843">
    <property type="entry name" value="DUF1403"/>
</dbReference>
<accession>A0A6P1YY45</accession>
<dbReference type="Pfam" id="PF07183">
    <property type="entry name" value="DUF1403"/>
    <property type="match status" value="1"/>
</dbReference>
<name>A0A6P1YY45_9HYPH</name>
<protein>
    <submittedName>
        <fullName evidence="1">DUF1403 family protein</fullName>
    </submittedName>
</protein>
<keyword evidence="2" id="KW-1185">Reference proteome</keyword>
<organism evidence="1 2">
    <name type="scientific">Ancylobacter pratisalsi</name>
    <dbReference type="NCBI Taxonomy" id="1745854"/>
    <lineage>
        <taxon>Bacteria</taxon>
        <taxon>Pseudomonadati</taxon>
        <taxon>Pseudomonadota</taxon>
        <taxon>Alphaproteobacteria</taxon>
        <taxon>Hyphomicrobiales</taxon>
        <taxon>Xanthobacteraceae</taxon>
        <taxon>Ancylobacter</taxon>
    </lineage>
</organism>
<dbReference type="KEGG" id="apra:G3A50_21790"/>